<keyword evidence="3" id="KW-1003">Cell membrane</keyword>
<proteinExistence type="predicted"/>
<keyword evidence="7" id="KW-1133">Transmembrane helix</keyword>
<feature type="region of interest" description="Disordered" evidence="9">
    <location>
        <begin position="191"/>
        <end position="403"/>
    </location>
</feature>
<dbReference type="Proteomes" id="UP000006038">
    <property type="component" value="Chromosome 10"/>
</dbReference>
<feature type="compositionally biased region" description="Low complexity" evidence="9">
    <location>
        <begin position="316"/>
        <end position="360"/>
    </location>
</feature>
<keyword evidence="2" id="KW-0813">Transport</keyword>
<evidence type="ECO:0000256" key="7">
    <source>
        <dbReference type="ARBA" id="ARBA00022989"/>
    </source>
</evidence>
<dbReference type="PANTHER" id="PTHR19432">
    <property type="entry name" value="SUGAR TRANSPORTER"/>
    <property type="match status" value="1"/>
</dbReference>
<keyword evidence="5" id="KW-0812">Transmembrane</keyword>
<evidence type="ECO:0000256" key="1">
    <source>
        <dbReference type="ARBA" id="ARBA00004651"/>
    </source>
</evidence>
<keyword evidence="8" id="KW-0472">Membrane</keyword>
<feature type="compositionally biased region" description="Basic and acidic residues" evidence="9">
    <location>
        <begin position="191"/>
        <end position="202"/>
    </location>
</feature>
<organism evidence="10">
    <name type="scientific">Oryza brachyantha</name>
    <name type="common">malo sina</name>
    <dbReference type="NCBI Taxonomy" id="4533"/>
    <lineage>
        <taxon>Eukaryota</taxon>
        <taxon>Viridiplantae</taxon>
        <taxon>Streptophyta</taxon>
        <taxon>Embryophyta</taxon>
        <taxon>Tracheophyta</taxon>
        <taxon>Spermatophyta</taxon>
        <taxon>Magnoliopsida</taxon>
        <taxon>Liliopsida</taxon>
        <taxon>Poales</taxon>
        <taxon>Poaceae</taxon>
        <taxon>BOP clade</taxon>
        <taxon>Oryzoideae</taxon>
        <taxon>Oryzeae</taxon>
        <taxon>Oryzinae</taxon>
        <taxon>Oryza</taxon>
    </lineage>
</organism>
<dbReference type="PANTHER" id="PTHR19432:SF39">
    <property type="entry name" value="SUCROSE TRANSPORT PROTEIN SUT3"/>
    <property type="match status" value="1"/>
</dbReference>
<keyword evidence="11" id="KW-1185">Reference proteome</keyword>
<evidence type="ECO:0000256" key="3">
    <source>
        <dbReference type="ARBA" id="ARBA00022475"/>
    </source>
</evidence>
<feature type="compositionally biased region" description="Pro residues" evidence="9">
    <location>
        <begin position="361"/>
        <end position="374"/>
    </location>
</feature>
<feature type="compositionally biased region" description="Low complexity" evidence="9">
    <location>
        <begin position="375"/>
        <end position="403"/>
    </location>
</feature>
<reference evidence="10" key="2">
    <citation type="submission" date="2013-04" db="UniProtKB">
        <authorList>
            <consortium name="EnsemblPlants"/>
        </authorList>
    </citation>
    <scope>IDENTIFICATION</scope>
</reference>
<accession>J3N2H7</accession>
<feature type="region of interest" description="Disordered" evidence="9">
    <location>
        <begin position="124"/>
        <end position="168"/>
    </location>
</feature>
<evidence type="ECO:0000256" key="5">
    <source>
        <dbReference type="ARBA" id="ARBA00022692"/>
    </source>
</evidence>
<feature type="compositionally biased region" description="Gly residues" evidence="9">
    <location>
        <begin position="131"/>
        <end position="141"/>
    </location>
</feature>
<dbReference type="GO" id="GO:0008506">
    <property type="term" value="F:sucrose:proton symporter activity"/>
    <property type="evidence" value="ECO:0007669"/>
    <property type="project" value="TreeGrafter"/>
</dbReference>
<evidence type="ECO:0000313" key="10">
    <source>
        <dbReference type="EnsemblPlants" id="OB10G17250.1"/>
    </source>
</evidence>
<evidence type="ECO:0000256" key="2">
    <source>
        <dbReference type="ARBA" id="ARBA00022448"/>
    </source>
</evidence>
<dbReference type="eggNOG" id="KOG0637">
    <property type="taxonomic scope" value="Eukaryota"/>
</dbReference>
<feature type="compositionally biased region" description="Low complexity" evidence="9">
    <location>
        <begin position="288"/>
        <end position="309"/>
    </location>
</feature>
<dbReference type="HOGENOM" id="CLU_684035_0_0_1"/>
<dbReference type="Gramene" id="OB10G17250.1">
    <property type="protein sequence ID" value="OB10G17250.1"/>
    <property type="gene ID" value="OB10G17250"/>
</dbReference>
<reference evidence="10" key="1">
    <citation type="journal article" date="2013" name="Nat. Commun.">
        <title>Whole-genome sequencing of Oryza brachyantha reveals mechanisms underlying Oryza genome evolution.</title>
        <authorList>
            <person name="Chen J."/>
            <person name="Huang Q."/>
            <person name="Gao D."/>
            <person name="Wang J."/>
            <person name="Lang Y."/>
            <person name="Liu T."/>
            <person name="Li B."/>
            <person name="Bai Z."/>
            <person name="Luis Goicoechea J."/>
            <person name="Liang C."/>
            <person name="Chen C."/>
            <person name="Zhang W."/>
            <person name="Sun S."/>
            <person name="Liao Y."/>
            <person name="Zhang X."/>
            <person name="Yang L."/>
            <person name="Song C."/>
            <person name="Wang M."/>
            <person name="Shi J."/>
            <person name="Liu G."/>
            <person name="Liu J."/>
            <person name="Zhou H."/>
            <person name="Zhou W."/>
            <person name="Yu Q."/>
            <person name="An N."/>
            <person name="Chen Y."/>
            <person name="Cai Q."/>
            <person name="Wang B."/>
            <person name="Liu B."/>
            <person name="Min J."/>
            <person name="Huang Y."/>
            <person name="Wu H."/>
            <person name="Li Z."/>
            <person name="Zhang Y."/>
            <person name="Yin Y."/>
            <person name="Song W."/>
            <person name="Jiang J."/>
            <person name="Jackson S.A."/>
            <person name="Wing R.A."/>
            <person name="Wang J."/>
            <person name="Chen M."/>
        </authorList>
    </citation>
    <scope>NUCLEOTIDE SEQUENCE [LARGE SCALE GENOMIC DNA]</scope>
    <source>
        <strain evidence="10">cv. IRGC 101232</strain>
    </source>
</reference>
<evidence type="ECO:0000256" key="6">
    <source>
        <dbReference type="ARBA" id="ARBA00022847"/>
    </source>
</evidence>
<sequence length="403" mass="42546">MGYALALGDSDTTEDCKVYRGPRYHAAAAFIIGFWLLDFSNNNLQGPARAMMADLSGRHGPSAADAIFWSWMAPGNILGYSSGSTNDWHYRSMVPVSHDQGLLRGLRQSQSRLLGRSGVIGVVDGGDDGEGGAAGRGGGGGEAERRRGVRPSGRTCFQGDEEPPRRDAVDAHRPHLALVVPLHPLRHRLDGPRREIYHDRPSRRGRRLPGRRWPGCLRPPPQLDRAGDQLVPDRADVPAAGRPGGVGDEQRPRVRRHGGGVGAQRVVARRLRRVGAGRGGDGGREGGPPRSRSSSSSASPSPSSAASRSPSRRSWRSAAAAARPGSAPACSTSPSSCRRWSSPSAPGPGTRSSARATSRPSPWPRCSPSPPPSSASPCCPNCPRSPGAASAPSAWPAATNDHY</sequence>
<evidence type="ECO:0000313" key="11">
    <source>
        <dbReference type="Proteomes" id="UP000006038"/>
    </source>
</evidence>
<evidence type="ECO:0000256" key="8">
    <source>
        <dbReference type="ARBA" id="ARBA00023136"/>
    </source>
</evidence>
<evidence type="ECO:0000256" key="4">
    <source>
        <dbReference type="ARBA" id="ARBA00022597"/>
    </source>
</evidence>
<evidence type="ECO:0000256" key="9">
    <source>
        <dbReference type="SAM" id="MobiDB-lite"/>
    </source>
</evidence>
<name>J3N2H7_ORYBR</name>
<keyword evidence="4" id="KW-0762">Sugar transport</keyword>
<comment type="subcellular location">
    <subcellularLocation>
        <location evidence="1">Cell membrane</location>
        <topology evidence="1">Multi-pass membrane protein</topology>
    </subcellularLocation>
</comment>
<keyword evidence="6" id="KW-0769">Symport</keyword>
<dbReference type="EnsemblPlants" id="OB10G17250.1">
    <property type="protein sequence ID" value="OB10G17250.1"/>
    <property type="gene ID" value="OB10G17250"/>
</dbReference>
<feature type="compositionally biased region" description="Basic and acidic residues" evidence="9">
    <location>
        <begin position="225"/>
        <end position="236"/>
    </location>
</feature>
<dbReference type="AlphaFoldDB" id="J3N2H7"/>
<protein>
    <submittedName>
        <fullName evidence="10">Uncharacterized protein</fullName>
    </submittedName>
</protein>
<dbReference type="GO" id="GO:0005886">
    <property type="term" value="C:plasma membrane"/>
    <property type="evidence" value="ECO:0007669"/>
    <property type="project" value="UniProtKB-SubCell"/>
</dbReference>